<dbReference type="PANTHER" id="PTHR15720:SF14">
    <property type="entry name" value="GREB1-LIKE PROTEIN"/>
    <property type="match status" value="1"/>
</dbReference>
<feature type="compositionally biased region" description="Basic and acidic residues" evidence="2">
    <location>
        <begin position="2435"/>
        <end position="2480"/>
    </location>
</feature>
<dbReference type="InterPro" id="IPR036770">
    <property type="entry name" value="Ankyrin_rpt-contain_sf"/>
</dbReference>
<evidence type="ECO:0000313" key="4">
    <source>
        <dbReference type="EMBL" id="PFX17485.1"/>
    </source>
</evidence>
<feature type="compositionally biased region" description="Basic and acidic residues" evidence="2">
    <location>
        <begin position="2152"/>
        <end position="2162"/>
    </location>
</feature>
<dbReference type="GO" id="GO:0008270">
    <property type="term" value="F:zinc ion binding"/>
    <property type="evidence" value="ECO:0007669"/>
    <property type="project" value="UniProtKB-KW"/>
</dbReference>
<dbReference type="EMBL" id="LSMT01000470">
    <property type="protein sequence ID" value="PFX17485.1"/>
    <property type="molecule type" value="Genomic_DNA"/>
</dbReference>
<reference evidence="5" key="1">
    <citation type="journal article" date="2017" name="bioRxiv">
        <title>Comparative analysis of the genomes of Stylophora pistillata and Acropora digitifera provides evidence for extensive differences between species of corals.</title>
        <authorList>
            <person name="Voolstra C.R."/>
            <person name="Li Y."/>
            <person name="Liew Y.J."/>
            <person name="Baumgarten S."/>
            <person name="Zoccola D."/>
            <person name="Flot J.-F."/>
            <person name="Tambutte S."/>
            <person name="Allemand D."/>
            <person name="Aranda M."/>
        </authorList>
    </citation>
    <scope>NUCLEOTIDE SEQUENCE [LARGE SCALE GENOMIC DNA]</scope>
</reference>
<accession>A0A2B4RMJ0</accession>
<sequence length="2777" mass="317548">MADETDGLFMFGDDLEAILDVLEEDERIQDDFTEAVNLAQNYHIVCECGKSYKTKAGYDRHRTAKHGNTESESATLFTTSLLAEMVNRAVQSIKERKVFNLSIKNELTVLIFELEERSDEFFYLKTIYESLRKKGDVEKFYSNFYGTVALNATKYFKGLTRNAATLLATKVADTMIANSKKQKLSSVSNESIHELTNKQKAGLQYVSGYVLQNLHKKYCKVNSIESQQAMTILKAGKLDSMNLNTQKQELISSLNRGGLWTVTLPAFKIFLKTDEYFRQSTSKAGLQRIDIVGITKNSTTDSDVLANYQLIVSKADCDSYSHVQKDVLHNIKGFDTCYQYRTTKLSHLIAGDVCCDETLPVVVKFSLREDSASSLELHDAAGNHDIDYCWQAPSGMTESYFLDFLIEVVVAIALDKVTPQETQRFFDLLNSTPATLLELQKRNQRRKKWYESSDDKTTTILRKKLAGFEHIIEVFPSQGNISDVYLRINNETDPSGQLRKTINKSLQKEATFYAESDAEDENEVSQDVYQEDIYSSDEEEVEQEVHGSPDKPCYYPSQIETAAILKKRIDTIMSHYHNISRLREAFNDIEFVVYTARYRMLSDQTEKRICHPDAGVLSKEELELRKGARDGKKRMFMYVRSTETDTHFDELKRDVQEKPQTLFVIVADECHWGITKDKEKKPSAHNLFINEWCKEKPPINVIVLQISATPFNLLTQNSRLPKVPCIILNEGVSNARKHYKAGDLVVLADEPELTEERNTSKKLELHVVHWSEGELNNFERGMRMKLRSSLKIEDSLYLHVSTEGKVGVTCEPEEATEFIIQGSHGIVILKVEQASDRTLTVTADAHGNLKADHQEPTEFEIKMDFGVGVVAFRSCDGRDRYISVDETDYVGLQTARIERKCGVTIMKPIHNLAKVSFQFYTDQSGPMQVNQVGKQYLSLNYYLSTLNSPSRKDQKIREDGTFQEIVDKAKRKRLTSLSDSPSFFPIDALLCADYCYHIILSSVFNSDDKICEALTRGVEESPAIEFHRRLRSFKSKLKETKKERYIKPEAFELIQRDIHDRVVQTFKENLKQAAKLWKQKSIKRDDSKSAMEELAKSIVACVMHLPPEEFHQLELDTPLLDNLKQKLQGNHCRVMVQMWHGLIQEHETSSLVEDLIQSGKGDLGKMKIVRAKTMKTADQFYYTVQLARQVSGLEECFEVIRDYGGIQIKNQLMKSSSPFFKKLQPKTCTYKFDCCCSELKLQPRHKKCANCQHVHKSITQYEDLENLACILILVDKGRMGDTFPQSFDCLDLRLNYDSSQEFKEGSAMYLSSLIQELGRVCRYAKVSTTAIPYVLIGRQLFKKLQMSLETSPSMSATSCSKADRYMTKTRKTIDTKFSALRWLDYEAHKDSYDHENVQTHCNRILLQAEPQIGKTGTYLCLIRDLRLDILGKETVMLASPSAFDDGIFYQCRENNYPDESILRERDERENWQFPYWKTIETSPSLYDKPVGTGKYSIGGCFYTHDTEKNPFILLKEEGRTLIKTGHQNPKTDDCSNGLRAWHWYHFEECAECGRLLQGRESILENVEIHIDGKPVTVTCSLPSNCPSFTQLHEKLASGKSRENGLTLPYWIFHPSHRGDPRKCTLNYHHVMKEGGRIANYVQVVVVRREKFETYRSTWGKVIAILQLPENLANCGLAPDEGGIGYARLFIQKIAFSLELEYVFMIDDNVVMMSEAEFATDEMSGKERKVLRDDNGVMKMLRCTFLKPLTSLQKIAQGKEIPPMADEEHEPHPLKGDFEAQGFPLYTYSGPAKLFRDKQHGSYGILGLMRSIPRAVRPFAKTQVYAAVLLNVKSTVEKGVFYRPWPCWEDLRFNDDCDKAGLWVVKCHRYSFFKVQYKDWIENLVLPQVFSWDEKCSIVERPVESELPEALEEEIILEHLSSFLKTNGPDKCFKGRTEDVRMVDEEGEKSPLPILEKLDVGIVTEEDFIRGVSFLVISYHPENRRRDNLDLLDSNFCRTKEKIVFVASAKEVNKRWPQMNVQTISTKHGICHNDEMSDRKAQFAIFSAADPKRHRLRWILIEASFPQNDDKIKAETGSSNIEAFERNLQDTRNVLTLEGSLLSRLPTSGKTTEGRKRSLQESSDDCQTFKRQKIKDERLKQCGSKQGETKLCDDEAVKSERGGRSKSLGSVSEEEDLSSDRTYLSYFDGEGNVKVESTADASIVSEILHSQRKSQGDRNDYSKHIENTNDVTKVIVDLWMEYRKLPGSTKKLDQETETSDLTMEHVKTTLAQFTVTQLEERDKRGYNALLKACSLPSMSPLVMQYLINDVKMDVNSQLPHNFDRHHPAGEELIPGMSALSLAIKRGNVKSIQTFKKQGKEISVENSDEEGNTALHHCVLSCSKFAFEKLFPLYESKKWETMINREGKNPLDIAKKMESSGLTKGKQRSITSMITKMKEKNNSDHYQERVENEKVKNKNGTLEEEKPKDKKSNHVETSHDESNPCTVQIKRQKIGDFGQQLDFIPTTGFKEEKSHPAFSVKKVNEDGSVDAGIDSNFNNEGVKQDTSGKKADSVKPLDVTAHINGTNHVTGIIEDLWREYKVNKSAFEENGRNDFTEEEIHNKLQYFAKDQLEETDERGYNALLKASSLPSMSPRVMQYLITTRKVDLNRQLPSEFDVNQLTAKDLVPGMSSLSVAIRKGNIRSVSTFMSRSLEVNTRSFDLDGNSVLHHCVISISKSAFDKIFKLFKPLYWKEIRNKAGKNPLDICIEKEEELRQQKNKDTPLEKLRAMRKEMEKGSA</sequence>
<keyword evidence="1" id="KW-0863">Zinc-finger</keyword>
<dbReference type="InterPro" id="IPR049100">
    <property type="entry name" value="TAGT"/>
</dbReference>
<feature type="region of interest" description="Disordered" evidence="2">
    <location>
        <begin position="2104"/>
        <end position="2123"/>
    </location>
</feature>
<dbReference type="SMART" id="SM00248">
    <property type="entry name" value="ANK"/>
    <property type="match status" value="6"/>
</dbReference>
<feature type="domain" description="C2H2-type" evidence="3">
    <location>
        <begin position="1547"/>
        <end position="1574"/>
    </location>
</feature>
<proteinExistence type="predicted"/>
<keyword evidence="1" id="KW-0479">Metal-binding</keyword>
<dbReference type="Gene3D" id="1.25.40.20">
    <property type="entry name" value="Ankyrin repeat-containing domain"/>
    <property type="match status" value="2"/>
</dbReference>
<dbReference type="PANTHER" id="PTHR15720">
    <property type="entry name" value="GREB1-RELATED"/>
    <property type="match status" value="1"/>
</dbReference>
<dbReference type="Pfam" id="PF20692">
    <property type="entry name" value="cpSF2-GREB1"/>
    <property type="match status" value="3"/>
</dbReference>
<dbReference type="InterPro" id="IPR028422">
    <property type="entry name" value="GREB1"/>
</dbReference>
<dbReference type="InterPro" id="IPR002110">
    <property type="entry name" value="Ankyrin_rpt"/>
</dbReference>
<evidence type="ECO:0000313" key="5">
    <source>
        <dbReference type="Proteomes" id="UP000225706"/>
    </source>
</evidence>
<dbReference type="InterPro" id="IPR048657">
    <property type="entry name" value="GREB1-like_cpSF2"/>
</dbReference>
<keyword evidence="1" id="KW-0862">Zinc</keyword>
<dbReference type="STRING" id="50429.A0A2B4RMJ0"/>
<dbReference type="Proteomes" id="UP000225706">
    <property type="component" value="Unassembled WGS sequence"/>
</dbReference>
<gene>
    <name evidence="4" type="primary">GREB1L</name>
    <name evidence="4" type="ORF">AWC38_SpisGene18186</name>
</gene>
<dbReference type="OrthoDB" id="5960716at2759"/>
<dbReference type="Pfam" id="PF20691">
    <property type="entry name" value="TAGT"/>
    <property type="match status" value="1"/>
</dbReference>
<protein>
    <submittedName>
        <fullName evidence="4">GREB1-like protein</fullName>
    </submittedName>
</protein>
<dbReference type="PROSITE" id="PS50157">
    <property type="entry name" value="ZINC_FINGER_C2H2_2"/>
    <property type="match status" value="1"/>
</dbReference>
<evidence type="ECO:0000256" key="2">
    <source>
        <dbReference type="SAM" id="MobiDB-lite"/>
    </source>
</evidence>
<feature type="region of interest" description="Disordered" evidence="2">
    <location>
        <begin position="2753"/>
        <end position="2777"/>
    </location>
</feature>
<feature type="compositionally biased region" description="Basic and acidic residues" evidence="2">
    <location>
        <begin position="2540"/>
        <end position="2551"/>
    </location>
</feature>
<name>A0A2B4RMJ0_STYPI</name>
<evidence type="ECO:0000259" key="3">
    <source>
        <dbReference type="PROSITE" id="PS50157"/>
    </source>
</evidence>
<keyword evidence="5" id="KW-1185">Reference proteome</keyword>
<evidence type="ECO:0000256" key="1">
    <source>
        <dbReference type="PROSITE-ProRule" id="PRU00042"/>
    </source>
</evidence>
<dbReference type="InterPro" id="IPR013087">
    <property type="entry name" value="Znf_C2H2_type"/>
</dbReference>
<organism evidence="4 5">
    <name type="scientific">Stylophora pistillata</name>
    <name type="common">Smooth cauliflower coral</name>
    <dbReference type="NCBI Taxonomy" id="50429"/>
    <lineage>
        <taxon>Eukaryota</taxon>
        <taxon>Metazoa</taxon>
        <taxon>Cnidaria</taxon>
        <taxon>Anthozoa</taxon>
        <taxon>Hexacorallia</taxon>
        <taxon>Scleractinia</taxon>
        <taxon>Astrocoeniina</taxon>
        <taxon>Pocilloporidae</taxon>
        <taxon>Stylophora</taxon>
    </lineage>
</organism>
<feature type="region of interest" description="Disordered" evidence="2">
    <location>
        <begin position="2435"/>
        <end position="2482"/>
    </location>
</feature>
<feature type="region of interest" description="Disordered" evidence="2">
    <location>
        <begin position="2529"/>
        <end position="2551"/>
    </location>
</feature>
<feature type="region of interest" description="Disordered" evidence="2">
    <location>
        <begin position="2152"/>
        <end position="2174"/>
    </location>
</feature>
<dbReference type="SUPFAM" id="SSF48403">
    <property type="entry name" value="Ankyrin repeat"/>
    <property type="match status" value="2"/>
</dbReference>
<comment type="caution">
    <text evidence="4">The sequence shown here is derived from an EMBL/GenBank/DDBJ whole genome shotgun (WGS) entry which is preliminary data.</text>
</comment>